<comment type="caution">
    <text evidence="2">The sequence shown here is derived from an EMBL/GenBank/DDBJ whole genome shotgun (WGS) entry which is preliminary data.</text>
</comment>
<dbReference type="GO" id="GO:1901135">
    <property type="term" value="P:carbohydrate derivative metabolic process"/>
    <property type="evidence" value="ECO:0007669"/>
    <property type="project" value="InterPro"/>
</dbReference>
<organism evidence="2 3">
    <name type="scientific">Anaeromicrobium sediminis</name>
    <dbReference type="NCBI Taxonomy" id="1478221"/>
    <lineage>
        <taxon>Bacteria</taxon>
        <taxon>Bacillati</taxon>
        <taxon>Bacillota</taxon>
        <taxon>Clostridia</taxon>
        <taxon>Peptostreptococcales</taxon>
        <taxon>Thermotaleaceae</taxon>
        <taxon>Anaeromicrobium</taxon>
    </lineage>
</organism>
<evidence type="ECO:0000313" key="3">
    <source>
        <dbReference type="Proteomes" id="UP000216024"/>
    </source>
</evidence>
<dbReference type="OrthoDB" id="9781311at2"/>
<dbReference type="PROSITE" id="PS51464">
    <property type="entry name" value="SIS"/>
    <property type="match status" value="1"/>
</dbReference>
<protein>
    <recommendedName>
        <fullName evidence="1">SIS domain-containing protein</fullName>
    </recommendedName>
</protein>
<feature type="domain" description="SIS" evidence="1">
    <location>
        <begin position="39"/>
        <end position="188"/>
    </location>
</feature>
<dbReference type="InterPro" id="IPR046348">
    <property type="entry name" value="SIS_dom_sf"/>
</dbReference>
<evidence type="ECO:0000313" key="2">
    <source>
        <dbReference type="EMBL" id="PAB59154.1"/>
    </source>
</evidence>
<dbReference type="Pfam" id="PF13580">
    <property type="entry name" value="SIS_2"/>
    <property type="match status" value="1"/>
</dbReference>
<dbReference type="AlphaFoldDB" id="A0A267MHU3"/>
<keyword evidence="3" id="KW-1185">Reference proteome</keyword>
<dbReference type="PANTHER" id="PTHR30390">
    <property type="entry name" value="SEDOHEPTULOSE 7-PHOSPHATE ISOMERASE / DNAA INITIATOR-ASSOCIATING FACTOR FOR REPLICATION INITIATION"/>
    <property type="match status" value="1"/>
</dbReference>
<dbReference type="SUPFAM" id="SSF53697">
    <property type="entry name" value="SIS domain"/>
    <property type="match status" value="1"/>
</dbReference>
<dbReference type="EMBL" id="NIBG01000009">
    <property type="protein sequence ID" value="PAB59154.1"/>
    <property type="molecule type" value="Genomic_DNA"/>
</dbReference>
<dbReference type="GO" id="GO:0097367">
    <property type="term" value="F:carbohydrate derivative binding"/>
    <property type="evidence" value="ECO:0007669"/>
    <property type="project" value="InterPro"/>
</dbReference>
<name>A0A267MHU3_9FIRM</name>
<proteinExistence type="predicted"/>
<dbReference type="CDD" id="cd05006">
    <property type="entry name" value="SIS_GmhA"/>
    <property type="match status" value="1"/>
</dbReference>
<dbReference type="PANTHER" id="PTHR30390:SF7">
    <property type="entry name" value="PHOSPHOHEPTOSE ISOMERASE"/>
    <property type="match status" value="1"/>
</dbReference>
<dbReference type="InterPro" id="IPR050099">
    <property type="entry name" value="SIS_GmhA/DiaA_subfam"/>
</dbReference>
<dbReference type="RefSeq" id="WP_095133884.1">
    <property type="nucleotide sequence ID" value="NZ_NIBG01000009.1"/>
</dbReference>
<evidence type="ECO:0000259" key="1">
    <source>
        <dbReference type="PROSITE" id="PS51464"/>
    </source>
</evidence>
<sequence>MYYKKYTNQLYSVLNNLIITDLQGRKLDLEKGFNQWCEITRFVRKFNKTFYLIGNGASAMMASHMAADVSKNGNIRSIAFNDPAMLTAISNDISYEQSFALPLKRFANSEDVLVTISSSGNSPNIIAAINKAREIGLKVITLSGMKPTNNSRKLGDLNFYIPAETYGLVEIAHQMLLHCWLDKYMEEM</sequence>
<reference evidence="2 3" key="1">
    <citation type="submission" date="2017-06" db="EMBL/GenBank/DDBJ databases">
        <title>Draft genome sequence of anaerobic fermentative bacterium Anaeromicrobium sediminis DY2726D isolated from West Pacific Ocean sediments.</title>
        <authorList>
            <person name="Zeng X."/>
        </authorList>
    </citation>
    <scope>NUCLEOTIDE SEQUENCE [LARGE SCALE GENOMIC DNA]</scope>
    <source>
        <strain evidence="2 3">DY2726D</strain>
    </source>
</reference>
<dbReference type="InterPro" id="IPR035461">
    <property type="entry name" value="GmhA/DiaA"/>
</dbReference>
<accession>A0A267MHU3</accession>
<gene>
    <name evidence="2" type="ORF">CCE28_11590</name>
</gene>
<dbReference type="Gene3D" id="3.40.50.10490">
    <property type="entry name" value="Glucose-6-phosphate isomerase like protein, domain 1"/>
    <property type="match status" value="1"/>
</dbReference>
<dbReference type="InterPro" id="IPR001347">
    <property type="entry name" value="SIS_dom"/>
</dbReference>
<dbReference type="Proteomes" id="UP000216024">
    <property type="component" value="Unassembled WGS sequence"/>
</dbReference>